<dbReference type="GO" id="GO:0019369">
    <property type="term" value="P:arachidonate metabolic process"/>
    <property type="evidence" value="ECO:0007669"/>
    <property type="project" value="TreeGrafter"/>
</dbReference>
<dbReference type="InterPro" id="IPR002641">
    <property type="entry name" value="PNPLA_dom"/>
</dbReference>
<dbReference type="GO" id="GO:0047499">
    <property type="term" value="F:calcium-independent phospholipase A2 activity"/>
    <property type="evidence" value="ECO:0007669"/>
    <property type="project" value="TreeGrafter"/>
</dbReference>
<dbReference type="InterPro" id="IPR016035">
    <property type="entry name" value="Acyl_Trfase/lysoPLipase"/>
</dbReference>
<dbReference type="InterPro" id="IPR027417">
    <property type="entry name" value="P-loop_NTPase"/>
</dbReference>
<dbReference type="PANTHER" id="PTHR24185">
    <property type="entry name" value="CALCIUM-INDEPENDENT PHOSPHOLIPASE A2-GAMMA"/>
    <property type="match status" value="1"/>
</dbReference>
<accession>A0A8H2WEY3</accession>
<evidence type="ECO:0000256" key="4">
    <source>
        <dbReference type="PROSITE-ProRule" id="PRU01161"/>
    </source>
</evidence>
<evidence type="ECO:0000256" key="1">
    <source>
        <dbReference type="ARBA" id="ARBA00022801"/>
    </source>
</evidence>
<dbReference type="Proteomes" id="UP000663846">
    <property type="component" value="Unassembled WGS sequence"/>
</dbReference>
<feature type="short sequence motif" description="GXGXXG" evidence="4">
    <location>
        <begin position="18"/>
        <end position="23"/>
    </location>
</feature>
<dbReference type="GO" id="GO:0016020">
    <property type="term" value="C:membrane"/>
    <property type="evidence" value="ECO:0007669"/>
    <property type="project" value="TreeGrafter"/>
</dbReference>
<evidence type="ECO:0000259" key="5">
    <source>
        <dbReference type="PROSITE" id="PS51635"/>
    </source>
</evidence>
<evidence type="ECO:0000256" key="2">
    <source>
        <dbReference type="ARBA" id="ARBA00022963"/>
    </source>
</evidence>
<reference evidence="6" key="1">
    <citation type="submission" date="2021-01" db="EMBL/GenBank/DDBJ databases">
        <authorList>
            <person name="Kaushik A."/>
        </authorList>
    </citation>
    <scope>NUCLEOTIDE SEQUENCE</scope>
    <source>
        <strain evidence="6">AG1-1C</strain>
    </source>
</reference>
<dbReference type="Pfam" id="PF01734">
    <property type="entry name" value="Patatin"/>
    <property type="match status" value="1"/>
</dbReference>
<keyword evidence="1" id="KW-0378">Hydrolase</keyword>
<dbReference type="PANTHER" id="PTHR24185:SF1">
    <property type="entry name" value="CALCIUM-INDEPENDENT PHOSPHOLIPASE A2-GAMMA"/>
    <property type="match status" value="1"/>
</dbReference>
<name>A0A8H2WEY3_9AGAM</name>
<evidence type="ECO:0000313" key="6">
    <source>
        <dbReference type="EMBL" id="CAE6363004.1"/>
    </source>
</evidence>
<feature type="domain" description="PNPLA" evidence="5">
    <location>
        <begin position="14"/>
        <end position="214"/>
    </location>
</feature>
<dbReference type="SUPFAM" id="SSF52540">
    <property type="entry name" value="P-loop containing nucleoside triphosphate hydrolases"/>
    <property type="match status" value="1"/>
</dbReference>
<proteinExistence type="predicted"/>
<dbReference type="GO" id="GO:0016042">
    <property type="term" value="P:lipid catabolic process"/>
    <property type="evidence" value="ECO:0007669"/>
    <property type="project" value="UniProtKB-KW"/>
</dbReference>
<comment type="caution">
    <text evidence="4">Lacks conserved residue(s) required for the propagation of feature annotation.</text>
</comment>
<organism evidence="6 7">
    <name type="scientific">Rhizoctonia solani</name>
    <dbReference type="NCBI Taxonomy" id="456999"/>
    <lineage>
        <taxon>Eukaryota</taxon>
        <taxon>Fungi</taxon>
        <taxon>Dikarya</taxon>
        <taxon>Basidiomycota</taxon>
        <taxon>Agaricomycotina</taxon>
        <taxon>Agaricomycetes</taxon>
        <taxon>Cantharellales</taxon>
        <taxon>Ceratobasidiaceae</taxon>
        <taxon>Rhizoctonia</taxon>
    </lineage>
</organism>
<dbReference type="EMBL" id="CAJMWS010000102">
    <property type="protein sequence ID" value="CAE6363004.1"/>
    <property type="molecule type" value="Genomic_DNA"/>
</dbReference>
<evidence type="ECO:0000313" key="7">
    <source>
        <dbReference type="Proteomes" id="UP000663846"/>
    </source>
</evidence>
<dbReference type="AlphaFoldDB" id="A0A8H2WEY3"/>
<dbReference type="SUPFAM" id="SSF52151">
    <property type="entry name" value="FabD/lysophospholipase-like"/>
    <property type="match status" value="1"/>
</dbReference>
<comment type="caution">
    <text evidence="6">The sequence shown here is derived from an EMBL/GenBank/DDBJ whole genome shotgun (WGS) entry which is preliminary data.</text>
</comment>
<dbReference type="Gene3D" id="3.40.50.300">
    <property type="entry name" value="P-loop containing nucleotide triphosphate hydrolases"/>
    <property type="match status" value="1"/>
</dbReference>
<dbReference type="PROSITE" id="PS51635">
    <property type="entry name" value="PNPLA"/>
    <property type="match status" value="1"/>
</dbReference>
<dbReference type="Gene3D" id="3.40.1090.10">
    <property type="entry name" value="Cytosolic phospholipase A2 catalytic domain"/>
    <property type="match status" value="1"/>
</dbReference>
<evidence type="ECO:0000256" key="3">
    <source>
        <dbReference type="ARBA" id="ARBA00023098"/>
    </source>
</evidence>
<protein>
    <recommendedName>
        <fullName evidence="5">PNPLA domain-containing protein</fullName>
    </recommendedName>
</protein>
<dbReference type="GO" id="GO:0046486">
    <property type="term" value="P:glycerolipid metabolic process"/>
    <property type="evidence" value="ECO:0007669"/>
    <property type="project" value="UniProtKB-ARBA"/>
</dbReference>
<keyword evidence="3" id="KW-0443">Lipid metabolism</keyword>
<sequence length="415" mass="45714">MPAPNLPQKGLNILCIDGGGVRGLSALIILDEIMTRMRHSSEHGISANPYEYFDVIAGTGTGAIQACMLGRLRMSTKSAIECYASLANNVFSQKNWLGRTFFKISKLRESLRKIIQHETGDPDEPMMERLSDENRCKTMVFAIPSEASLASIPVIFGSYPGIINAGPDCTIWQTLCATIAHPDLSGPFEIGDPPLQWSFVEAGFGCNNPLHHVLTEVARLYPGRHISSVLSIGTGKADTIQFLGPTGLLRHFLPTKAVAATKKIAMDAERVGQEAEVKFSRTDGIYFRFNVDQMQSVEIDQWERLNQVAECARSYMMLAEVSQRIDKAIQAIQARRLAIPTVGIDGQLQITKTEWPAAIYYRDPTPDYTGREAEISKVEMCICGSDYERKICVIHGAGGTGKTQLGLKLLRSNSQ</sequence>
<gene>
    <name evidence="6" type="ORF">RDB_LOCUS20564</name>
</gene>
<keyword evidence="2" id="KW-0442">Lipid degradation</keyword>